<dbReference type="AlphaFoldDB" id="A0AA38SXA1"/>
<dbReference type="Proteomes" id="UP001172457">
    <property type="component" value="Chromosome 4"/>
</dbReference>
<proteinExistence type="predicted"/>
<gene>
    <name evidence="1" type="ORF">OSB04_014545</name>
</gene>
<sequence length="128" mass="14332">MSAPTTSVASSTADLRLLISDVKTRLRPTNLDFPAVSVTVMLQHKGEPGAQIQLLCSGNAGGFEGIDGFNYFYVYFREWDKAKAPTVCVWPFLEMLICGTIRPLEVCCDSPMSVRDSPCWYYKHHSDY</sequence>
<protein>
    <submittedName>
        <fullName evidence="1">Uncharacterized protein</fullName>
    </submittedName>
</protein>
<name>A0AA38SXA1_9ASTR</name>
<keyword evidence="2" id="KW-1185">Reference proteome</keyword>
<dbReference type="EMBL" id="JARYMX010000004">
    <property type="protein sequence ID" value="KAJ9550500.1"/>
    <property type="molecule type" value="Genomic_DNA"/>
</dbReference>
<evidence type="ECO:0000313" key="2">
    <source>
        <dbReference type="Proteomes" id="UP001172457"/>
    </source>
</evidence>
<evidence type="ECO:0000313" key="1">
    <source>
        <dbReference type="EMBL" id="KAJ9550500.1"/>
    </source>
</evidence>
<organism evidence="1 2">
    <name type="scientific">Centaurea solstitialis</name>
    <name type="common">yellow star-thistle</name>
    <dbReference type="NCBI Taxonomy" id="347529"/>
    <lineage>
        <taxon>Eukaryota</taxon>
        <taxon>Viridiplantae</taxon>
        <taxon>Streptophyta</taxon>
        <taxon>Embryophyta</taxon>
        <taxon>Tracheophyta</taxon>
        <taxon>Spermatophyta</taxon>
        <taxon>Magnoliopsida</taxon>
        <taxon>eudicotyledons</taxon>
        <taxon>Gunneridae</taxon>
        <taxon>Pentapetalae</taxon>
        <taxon>asterids</taxon>
        <taxon>campanulids</taxon>
        <taxon>Asterales</taxon>
        <taxon>Asteraceae</taxon>
        <taxon>Carduoideae</taxon>
        <taxon>Cardueae</taxon>
        <taxon>Centaureinae</taxon>
        <taxon>Centaurea</taxon>
    </lineage>
</organism>
<comment type="caution">
    <text evidence="1">The sequence shown here is derived from an EMBL/GenBank/DDBJ whole genome shotgun (WGS) entry which is preliminary data.</text>
</comment>
<accession>A0AA38SXA1</accession>
<reference evidence="1" key="1">
    <citation type="submission" date="2023-03" db="EMBL/GenBank/DDBJ databases">
        <title>Chromosome-scale reference genome and RAD-based genetic map of yellow starthistle (Centaurea solstitialis) reveal putative structural variation and QTLs associated with invader traits.</title>
        <authorList>
            <person name="Reatini B."/>
            <person name="Cang F.A."/>
            <person name="Jiang Q."/>
            <person name="Mckibben M.T.W."/>
            <person name="Barker M.S."/>
            <person name="Rieseberg L.H."/>
            <person name="Dlugosch K.M."/>
        </authorList>
    </citation>
    <scope>NUCLEOTIDE SEQUENCE</scope>
    <source>
        <strain evidence="1">CAN-66</strain>
        <tissue evidence="1">Leaf</tissue>
    </source>
</reference>